<comment type="caution">
    <text evidence="16">The sequence shown here is derived from an EMBL/GenBank/DDBJ whole genome shotgun (WGS) entry which is preliminary data.</text>
</comment>
<evidence type="ECO:0000256" key="7">
    <source>
        <dbReference type="ARBA" id="ARBA00022679"/>
    </source>
</evidence>
<dbReference type="GO" id="GO:0005737">
    <property type="term" value="C:cytoplasm"/>
    <property type="evidence" value="ECO:0007669"/>
    <property type="project" value="UniProtKB-SubCell"/>
</dbReference>
<dbReference type="EMBL" id="JABDTM020028249">
    <property type="protein sequence ID" value="KAH0809249.1"/>
    <property type="molecule type" value="Genomic_DNA"/>
</dbReference>
<feature type="compositionally biased region" description="Polar residues" evidence="13">
    <location>
        <begin position="535"/>
        <end position="549"/>
    </location>
</feature>
<dbReference type="GO" id="GO:0061630">
    <property type="term" value="F:ubiquitin protein ligase activity"/>
    <property type="evidence" value="ECO:0007669"/>
    <property type="project" value="UniProtKB-EC"/>
</dbReference>
<dbReference type="GO" id="GO:0008270">
    <property type="term" value="F:zinc ion binding"/>
    <property type="evidence" value="ECO:0007669"/>
    <property type="project" value="UniProtKB-KW"/>
</dbReference>
<dbReference type="InterPro" id="IPR056437">
    <property type="entry name" value="Znf-C2H2_ZNF598/HEL2"/>
</dbReference>
<feature type="domain" description="C2H2-type" evidence="15">
    <location>
        <begin position="182"/>
        <end position="205"/>
    </location>
</feature>
<feature type="domain" description="RING-type" evidence="14">
    <location>
        <begin position="17"/>
        <end position="57"/>
    </location>
</feature>
<dbReference type="GO" id="GO:0043022">
    <property type="term" value="F:ribosome binding"/>
    <property type="evidence" value="ECO:0007669"/>
    <property type="project" value="TreeGrafter"/>
</dbReference>
<evidence type="ECO:0000256" key="9">
    <source>
        <dbReference type="ARBA" id="ARBA00022771"/>
    </source>
</evidence>
<dbReference type="GO" id="GO:0072344">
    <property type="term" value="P:rescue of stalled ribosome"/>
    <property type="evidence" value="ECO:0007669"/>
    <property type="project" value="InterPro"/>
</dbReference>
<evidence type="ECO:0000256" key="13">
    <source>
        <dbReference type="SAM" id="MobiDB-lite"/>
    </source>
</evidence>
<evidence type="ECO:0000256" key="6">
    <source>
        <dbReference type="ARBA" id="ARBA00022553"/>
    </source>
</evidence>
<dbReference type="PROSITE" id="PS00028">
    <property type="entry name" value="ZINC_FINGER_C2H2_1"/>
    <property type="match status" value="1"/>
</dbReference>
<dbReference type="Proteomes" id="UP000719412">
    <property type="component" value="Unassembled WGS sequence"/>
</dbReference>
<organism evidence="16 17">
    <name type="scientific">Tenebrio molitor</name>
    <name type="common">Yellow mealworm beetle</name>
    <dbReference type="NCBI Taxonomy" id="7067"/>
    <lineage>
        <taxon>Eukaryota</taxon>
        <taxon>Metazoa</taxon>
        <taxon>Ecdysozoa</taxon>
        <taxon>Arthropoda</taxon>
        <taxon>Hexapoda</taxon>
        <taxon>Insecta</taxon>
        <taxon>Pterygota</taxon>
        <taxon>Neoptera</taxon>
        <taxon>Endopterygota</taxon>
        <taxon>Coleoptera</taxon>
        <taxon>Polyphaga</taxon>
        <taxon>Cucujiformia</taxon>
        <taxon>Tenebrionidae</taxon>
        <taxon>Tenebrio</taxon>
    </lineage>
</organism>
<evidence type="ECO:0000256" key="11">
    <source>
        <dbReference type="ARBA" id="ARBA00035113"/>
    </source>
</evidence>
<feature type="compositionally biased region" description="Low complexity" evidence="13">
    <location>
        <begin position="556"/>
        <end position="572"/>
    </location>
</feature>
<dbReference type="PROSITE" id="PS50089">
    <property type="entry name" value="ZF_RING_2"/>
    <property type="match status" value="1"/>
</dbReference>
<evidence type="ECO:0000256" key="10">
    <source>
        <dbReference type="ARBA" id="ARBA00022833"/>
    </source>
</evidence>
<dbReference type="CDD" id="cd16615">
    <property type="entry name" value="RING-HC_ZNF598"/>
    <property type="match status" value="1"/>
</dbReference>
<evidence type="ECO:0000313" key="16">
    <source>
        <dbReference type="EMBL" id="KAH0809249.1"/>
    </source>
</evidence>
<keyword evidence="7" id="KW-0808">Transferase</keyword>
<reference evidence="16" key="1">
    <citation type="journal article" date="2020" name="J Insects Food Feed">
        <title>The yellow mealworm (Tenebrio molitor) genome: a resource for the emerging insects as food and feed industry.</title>
        <authorList>
            <person name="Eriksson T."/>
            <person name="Andere A."/>
            <person name="Kelstrup H."/>
            <person name="Emery V."/>
            <person name="Picard C."/>
        </authorList>
    </citation>
    <scope>NUCLEOTIDE SEQUENCE</scope>
    <source>
        <strain evidence="16">Stoneville</strain>
        <tissue evidence="16">Whole head</tissue>
    </source>
</reference>
<feature type="region of interest" description="Disordered" evidence="13">
    <location>
        <begin position="651"/>
        <end position="677"/>
    </location>
</feature>
<dbReference type="Gene3D" id="3.30.40.10">
    <property type="entry name" value="Zinc/RING finger domain, C3HC4 (zinc finger)"/>
    <property type="match status" value="1"/>
</dbReference>
<comment type="similarity">
    <text evidence="11">Belongs to the ZNF598/HEL2 family.</text>
</comment>
<dbReference type="InterPro" id="IPR013083">
    <property type="entry name" value="Znf_RING/FYVE/PHD"/>
</dbReference>
<dbReference type="AlphaFoldDB" id="A0A8J6H6P4"/>
<dbReference type="EC" id="2.3.2.27" evidence="4"/>
<comment type="catalytic activity">
    <reaction evidence="1">
        <text>S-ubiquitinyl-[E2 ubiquitin-conjugating enzyme]-L-cysteine + [acceptor protein]-L-lysine = [E2 ubiquitin-conjugating enzyme]-L-cysteine + N(6)-ubiquitinyl-[acceptor protein]-L-lysine.</text>
        <dbReference type="EC" id="2.3.2.27"/>
    </reaction>
</comment>
<feature type="region of interest" description="Disordered" evidence="13">
    <location>
        <begin position="292"/>
        <end position="322"/>
    </location>
</feature>
<comment type="subcellular location">
    <subcellularLocation>
        <location evidence="2">Cytoplasm</location>
    </subcellularLocation>
</comment>
<keyword evidence="17" id="KW-1185">Reference proteome</keyword>
<feature type="region of interest" description="Disordered" evidence="13">
    <location>
        <begin position="481"/>
        <end position="636"/>
    </location>
</feature>
<evidence type="ECO:0000256" key="5">
    <source>
        <dbReference type="ARBA" id="ARBA00022490"/>
    </source>
</evidence>
<proteinExistence type="inferred from homology"/>
<dbReference type="PANTHER" id="PTHR22938">
    <property type="entry name" value="ZINC FINGER PROTEIN 598"/>
    <property type="match status" value="1"/>
</dbReference>
<dbReference type="InterPro" id="IPR013087">
    <property type="entry name" value="Znf_C2H2_type"/>
</dbReference>
<dbReference type="InterPro" id="IPR001841">
    <property type="entry name" value="Znf_RING"/>
</dbReference>
<keyword evidence="10" id="KW-0862">Zinc</keyword>
<dbReference type="Pfam" id="PF23202">
    <property type="entry name" value="PAH_ZNF598"/>
    <property type="match status" value="1"/>
</dbReference>
<dbReference type="InterPro" id="IPR044288">
    <property type="entry name" value="ZNF598/HEL2"/>
</dbReference>
<name>A0A8J6H6P4_TENMO</name>
<sequence length="835" mass="93428">MSNSKESVNAAESENLCVVCCKNVEIYSLGVCDHPVCFECSTRMRVLCNQNECPICRGQMPKVIFTREIKPFAVVFPEYQLTHLQDRKFGLIFCSEEIKKAYQQLLEFRCAICTKSAARRCTFYTFQQLKDHMRREHNLVYCDLCVDNLKIFCFERRCYTKQELGYHRRKGDPDNTSHRGHPLCEFCDKRFMDSDELFRHLRRTHLFCHYCDADGKHQYYNSMDDLRKHFHDEHYLCEEGECSSMPLTAVFRTDIDLKAHIATEHGRYLSKSANKQARTLELEFTLAPRVGTDRNKRQGASRVERNDEEGAVGYDTEPGGPGGGPKQIHTLTPQDFPALGNSTVTVQSRPTTTVNFTSKVNPFSGDDFPSLGGSRTPAVTITTDSSSSRKKGSGVTITRTLRGPSAQNLTKNAENFPCLGPPSSGTSTVHLSLNNVQSSAPNVSIHVNHNGAITTTHITSSSSHSNGFNINQKPVEAFPALGGSSVPINPQWVQQKPKKQEPKTSKVAPAPHLPPSDLSQFPILSKTKSEKNGKKSSSVTVPVSGTWTNGPKDAKNSNNNNISKINKNIDAAKLGETSDNKSKNKKHKKKNGNATFGADGDSRLDGKSEESKEKIAKQSEENKDVQNEWENKGKNGIVKKRSELKIGSLSLNESATPQPPPGFPAKPPPGFTSQNFPSLIASNDLTFTSSSGQSYAIKPTNYHQPANFVARNQNLIKRSMNLMDSDTIKEFKTYSAKFRDGSMSPEQYYEYCKAILEVNFKELFPELLVLLPDIDKQQDLYRVCDSEPKRNLVVCEKCKQVVFKRELGEHYNFHALDSQFPSLGKSGETPNAWRK</sequence>
<dbReference type="PANTHER" id="PTHR22938:SF0">
    <property type="entry name" value="E3 UBIQUITIN-PROTEIN LIGASE ZNF598"/>
    <property type="match status" value="1"/>
</dbReference>
<dbReference type="Pfam" id="PF25447">
    <property type="entry name" value="RING_ZNF598"/>
    <property type="match status" value="1"/>
</dbReference>
<dbReference type="Pfam" id="PF23230">
    <property type="entry name" value="zf-C2H2_13"/>
    <property type="match status" value="1"/>
</dbReference>
<dbReference type="InterPro" id="IPR057634">
    <property type="entry name" value="PAH_ZNF598/HEL2"/>
</dbReference>
<keyword evidence="6" id="KW-0597">Phosphoprotein</keyword>
<evidence type="ECO:0000256" key="3">
    <source>
        <dbReference type="ARBA" id="ARBA00004906"/>
    </source>
</evidence>
<evidence type="ECO:0000256" key="1">
    <source>
        <dbReference type="ARBA" id="ARBA00000900"/>
    </source>
</evidence>
<evidence type="ECO:0000256" key="4">
    <source>
        <dbReference type="ARBA" id="ARBA00012483"/>
    </source>
</evidence>
<dbReference type="GO" id="GO:0016567">
    <property type="term" value="P:protein ubiquitination"/>
    <property type="evidence" value="ECO:0007669"/>
    <property type="project" value="TreeGrafter"/>
</dbReference>
<keyword evidence="9 12" id="KW-0863">Zinc-finger</keyword>
<dbReference type="SMART" id="SM00355">
    <property type="entry name" value="ZnF_C2H2"/>
    <property type="match status" value="5"/>
</dbReference>
<gene>
    <name evidence="16" type="ORF">GEV33_013538</name>
</gene>
<dbReference type="InterPro" id="IPR041888">
    <property type="entry name" value="RING-HC_ZNF598/HEL2"/>
</dbReference>
<evidence type="ECO:0000259" key="15">
    <source>
        <dbReference type="PROSITE" id="PS50157"/>
    </source>
</evidence>
<keyword evidence="8" id="KW-0479">Metal-binding</keyword>
<evidence type="ECO:0000256" key="12">
    <source>
        <dbReference type="PROSITE-ProRule" id="PRU00042"/>
    </source>
</evidence>
<reference evidence="16" key="2">
    <citation type="submission" date="2021-08" db="EMBL/GenBank/DDBJ databases">
        <authorList>
            <person name="Eriksson T."/>
        </authorList>
    </citation>
    <scope>NUCLEOTIDE SEQUENCE</scope>
    <source>
        <strain evidence="16">Stoneville</strain>
        <tissue evidence="16">Whole head</tissue>
    </source>
</reference>
<feature type="compositionally biased region" description="Basic and acidic residues" evidence="13">
    <location>
        <begin position="600"/>
        <end position="633"/>
    </location>
</feature>
<evidence type="ECO:0000256" key="8">
    <source>
        <dbReference type="ARBA" id="ARBA00022723"/>
    </source>
</evidence>
<evidence type="ECO:0000259" key="14">
    <source>
        <dbReference type="PROSITE" id="PS50089"/>
    </source>
</evidence>
<dbReference type="PROSITE" id="PS50157">
    <property type="entry name" value="ZINC_FINGER_C2H2_2"/>
    <property type="match status" value="1"/>
</dbReference>
<feature type="compositionally biased region" description="Pro residues" evidence="13">
    <location>
        <begin position="657"/>
        <end position="670"/>
    </location>
</feature>
<protein>
    <recommendedName>
        <fullName evidence="4">RING-type E3 ubiquitin transferase</fullName>
        <ecNumber evidence="4">2.3.2.27</ecNumber>
    </recommendedName>
</protein>
<keyword evidence="5" id="KW-0963">Cytoplasm</keyword>
<accession>A0A8J6H6P4</accession>
<comment type="pathway">
    <text evidence="3">Protein modification; protein ubiquitination.</text>
</comment>
<evidence type="ECO:0000313" key="17">
    <source>
        <dbReference type="Proteomes" id="UP000719412"/>
    </source>
</evidence>
<evidence type="ECO:0000256" key="2">
    <source>
        <dbReference type="ARBA" id="ARBA00004496"/>
    </source>
</evidence>